<accession>A0ABS4VWE0</accession>
<protein>
    <submittedName>
        <fullName evidence="2">Uncharacterized protein</fullName>
    </submittedName>
</protein>
<evidence type="ECO:0000313" key="2">
    <source>
        <dbReference type="EMBL" id="MBP2368245.1"/>
    </source>
</evidence>
<evidence type="ECO:0000313" key="3">
    <source>
        <dbReference type="Proteomes" id="UP001519295"/>
    </source>
</evidence>
<dbReference type="EMBL" id="JAGINU010000001">
    <property type="protein sequence ID" value="MBP2368245.1"/>
    <property type="molecule type" value="Genomic_DNA"/>
</dbReference>
<sequence>MSAARLVRSLLAPRWWQRPIGLRAGALVDPSSGMLIDGFSDGPVAVDLELLGAVARAELARLQEIDDAVDRLREQWRTHGRADPEWEVVAAATRALLGVVRRVEGAELRLLVDPGQGIVVRVVHEGGRPVAVLEVLRPAAAGPAMSGLPAPAGGSDRLRLPTPRGPGPVESTTTRPPGEAPGRFLRSDVAREIAARREALRGRPDEPHV</sequence>
<dbReference type="Proteomes" id="UP001519295">
    <property type="component" value="Unassembled WGS sequence"/>
</dbReference>
<dbReference type="RefSeq" id="WP_210028752.1">
    <property type="nucleotide sequence ID" value="NZ_JAGINU010000001.1"/>
</dbReference>
<reference evidence="2 3" key="1">
    <citation type="submission" date="2021-03" db="EMBL/GenBank/DDBJ databases">
        <title>Sequencing the genomes of 1000 actinobacteria strains.</title>
        <authorList>
            <person name="Klenk H.-P."/>
        </authorList>
    </citation>
    <scope>NUCLEOTIDE SEQUENCE [LARGE SCALE GENOMIC DNA]</scope>
    <source>
        <strain evidence="2 3">DSM 45256</strain>
    </source>
</reference>
<evidence type="ECO:0000256" key="1">
    <source>
        <dbReference type="SAM" id="MobiDB-lite"/>
    </source>
</evidence>
<feature type="region of interest" description="Disordered" evidence="1">
    <location>
        <begin position="146"/>
        <end position="188"/>
    </location>
</feature>
<keyword evidence="3" id="KW-1185">Reference proteome</keyword>
<gene>
    <name evidence="2" type="ORF">JOF36_003941</name>
</gene>
<proteinExistence type="predicted"/>
<organism evidence="2 3">
    <name type="scientific">Pseudonocardia parietis</name>
    <dbReference type="NCBI Taxonomy" id="570936"/>
    <lineage>
        <taxon>Bacteria</taxon>
        <taxon>Bacillati</taxon>
        <taxon>Actinomycetota</taxon>
        <taxon>Actinomycetes</taxon>
        <taxon>Pseudonocardiales</taxon>
        <taxon>Pseudonocardiaceae</taxon>
        <taxon>Pseudonocardia</taxon>
    </lineage>
</organism>
<name>A0ABS4VWE0_9PSEU</name>
<comment type="caution">
    <text evidence="2">The sequence shown here is derived from an EMBL/GenBank/DDBJ whole genome shotgun (WGS) entry which is preliminary data.</text>
</comment>